<organism evidence="9 10">
    <name type="scientific">Pseudolysobacter antarcticus</name>
    <dbReference type="NCBI Taxonomy" id="2511995"/>
    <lineage>
        <taxon>Bacteria</taxon>
        <taxon>Pseudomonadati</taxon>
        <taxon>Pseudomonadota</taxon>
        <taxon>Gammaproteobacteria</taxon>
        <taxon>Lysobacterales</taxon>
        <taxon>Rhodanobacteraceae</taxon>
        <taxon>Pseudolysobacter</taxon>
    </lineage>
</organism>
<dbReference type="PROSITE" id="PS51679">
    <property type="entry name" value="SAM_MT_C5"/>
    <property type="match status" value="1"/>
</dbReference>
<protein>
    <recommendedName>
        <fullName evidence="8">Cytosine-specific methyltransferase</fullName>
        <ecNumber evidence="8">2.1.1.37</ecNumber>
    </recommendedName>
</protein>
<dbReference type="PANTHER" id="PTHR10629:SF52">
    <property type="entry name" value="DNA (CYTOSINE-5)-METHYLTRANSFERASE 1"/>
    <property type="match status" value="1"/>
</dbReference>
<dbReference type="PRINTS" id="PR00105">
    <property type="entry name" value="C5METTRFRASE"/>
</dbReference>
<accession>A0A411HFW5</accession>
<dbReference type="OrthoDB" id="9813719at2"/>
<evidence type="ECO:0000256" key="5">
    <source>
        <dbReference type="ARBA" id="ARBA00047422"/>
    </source>
</evidence>
<dbReference type="InterPro" id="IPR001525">
    <property type="entry name" value="C5_MeTfrase"/>
</dbReference>
<name>A0A411HFW5_9GAMM</name>
<dbReference type="GO" id="GO:0044027">
    <property type="term" value="P:negative regulation of gene expression via chromosomal CpG island methylation"/>
    <property type="evidence" value="ECO:0007669"/>
    <property type="project" value="TreeGrafter"/>
</dbReference>
<dbReference type="GO" id="GO:0003677">
    <property type="term" value="F:DNA binding"/>
    <property type="evidence" value="ECO:0007669"/>
    <property type="project" value="TreeGrafter"/>
</dbReference>
<gene>
    <name evidence="9" type="ORF">ELE36_02650</name>
</gene>
<evidence type="ECO:0000256" key="1">
    <source>
        <dbReference type="ARBA" id="ARBA00022603"/>
    </source>
</evidence>
<dbReference type="AlphaFoldDB" id="A0A411HFW5"/>
<dbReference type="RefSeq" id="WP_129831617.1">
    <property type="nucleotide sequence ID" value="NZ_CP035704.1"/>
</dbReference>
<evidence type="ECO:0000256" key="6">
    <source>
        <dbReference type="PROSITE-ProRule" id="PRU01016"/>
    </source>
</evidence>
<keyword evidence="2 6" id="KW-0808">Transferase</keyword>
<dbReference type="GO" id="GO:0032259">
    <property type="term" value="P:methylation"/>
    <property type="evidence" value="ECO:0007669"/>
    <property type="project" value="UniProtKB-KW"/>
</dbReference>
<feature type="active site" evidence="6">
    <location>
        <position position="88"/>
    </location>
</feature>
<reference evidence="9 10" key="1">
    <citation type="submission" date="2019-01" db="EMBL/GenBank/DDBJ databases">
        <title>Pseudolysobacter antarctica gen. nov., sp. nov., isolated from Fildes Peninsula, Antarctica.</title>
        <authorList>
            <person name="Wei Z."/>
            <person name="Peng F."/>
        </authorList>
    </citation>
    <scope>NUCLEOTIDE SEQUENCE [LARGE SCALE GENOMIC DNA]</scope>
    <source>
        <strain evidence="9 10">AQ6-296</strain>
    </source>
</reference>
<evidence type="ECO:0000256" key="8">
    <source>
        <dbReference type="RuleBase" id="RU000417"/>
    </source>
</evidence>
<evidence type="ECO:0000256" key="4">
    <source>
        <dbReference type="ARBA" id="ARBA00022747"/>
    </source>
</evidence>
<dbReference type="NCBIfam" id="TIGR00675">
    <property type="entry name" value="dcm"/>
    <property type="match status" value="1"/>
</dbReference>
<dbReference type="SUPFAM" id="SSF53335">
    <property type="entry name" value="S-adenosyl-L-methionine-dependent methyltransferases"/>
    <property type="match status" value="1"/>
</dbReference>
<evidence type="ECO:0000256" key="3">
    <source>
        <dbReference type="ARBA" id="ARBA00022691"/>
    </source>
</evidence>
<dbReference type="EC" id="2.1.1.37" evidence="8"/>
<keyword evidence="3 6" id="KW-0949">S-adenosyl-L-methionine</keyword>
<evidence type="ECO:0000256" key="2">
    <source>
        <dbReference type="ARBA" id="ARBA00022679"/>
    </source>
</evidence>
<evidence type="ECO:0000313" key="9">
    <source>
        <dbReference type="EMBL" id="QBB69361.1"/>
    </source>
</evidence>
<dbReference type="InterPro" id="IPR029063">
    <property type="entry name" value="SAM-dependent_MTases_sf"/>
</dbReference>
<comment type="catalytic activity">
    <reaction evidence="5 8">
        <text>a 2'-deoxycytidine in DNA + S-adenosyl-L-methionine = a 5-methyl-2'-deoxycytidine in DNA + S-adenosyl-L-homocysteine + H(+)</text>
        <dbReference type="Rhea" id="RHEA:13681"/>
        <dbReference type="Rhea" id="RHEA-COMP:11369"/>
        <dbReference type="Rhea" id="RHEA-COMP:11370"/>
        <dbReference type="ChEBI" id="CHEBI:15378"/>
        <dbReference type="ChEBI" id="CHEBI:57856"/>
        <dbReference type="ChEBI" id="CHEBI:59789"/>
        <dbReference type="ChEBI" id="CHEBI:85452"/>
        <dbReference type="ChEBI" id="CHEBI:85454"/>
        <dbReference type="EC" id="2.1.1.37"/>
    </reaction>
</comment>
<keyword evidence="4" id="KW-0680">Restriction system</keyword>
<dbReference type="EMBL" id="CP035704">
    <property type="protein sequence ID" value="QBB69361.1"/>
    <property type="molecule type" value="Genomic_DNA"/>
</dbReference>
<dbReference type="Proteomes" id="UP000291562">
    <property type="component" value="Chromosome"/>
</dbReference>
<dbReference type="InterPro" id="IPR050390">
    <property type="entry name" value="C5-Methyltransferase"/>
</dbReference>
<evidence type="ECO:0000313" key="10">
    <source>
        <dbReference type="Proteomes" id="UP000291562"/>
    </source>
</evidence>
<dbReference type="Gene3D" id="3.90.120.10">
    <property type="entry name" value="DNA Methylase, subunit A, domain 2"/>
    <property type="match status" value="1"/>
</dbReference>
<keyword evidence="1 6" id="KW-0489">Methyltransferase</keyword>
<keyword evidence="10" id="KW-1185">Reference proteome</keyword>
<dbReference type="KEGG" id="xbc:ELE36_02650"/>
<dbReference type="GO" id="GO:0009307">
    <property type="term" value="P:DNA restriction-modification system"/>
    <property type="evidence" value="ECO:0007669"/>
    <property type="project" value="UniProtKB-KW"/>
</dbReference>
<proteinExistence type="inferred from homology"/>
<dbReference type="GO" id="GO:0003886">
    <property type="term" value="F:DNA (cytosine-5-)-methyltransferase activity"/>
    <property type="evidence" value="ECO:0007669"/>
    <property type="project" value="UniProtKB-EC"/>
</dbReference>
<dbReference type="PANTHER" id="PTHR10629">
    <property type="entry name" value="CYTOSINE-SPECIFIC METHYLTRANSFERASE"/>
    <property type="match status" value="1"/>
</dbReference>
<evidence type="ECO:0000256" key="7">
    <source>
        <dbReference type="RuleBase" id="RU000416"/>
    </source>
</evidence>
<sequence length="350" mass="38759">MSSIPERTLTAVDLFSGCGGLSCGLKDAGFRVIAAVEIDAKAQYTYALNHPTVRLYDQDIRKIDATELLRNVGLLPGELDLLAGCPPCQGFSRLRTRNQKTSVKDPRNNLVADFVRFVTVMLPKTVMLENVPALAKDGRFIRMCGQLRALGYKLIVHVLDAADYEVPQRRKRLILLASRIHEPTVAVRSIRRVTVRDAIFSLDAPSKTKDKLHSLPEKRTPEIRNLISLIPKDGGSRADLGPANQLECHKRTDGFSDVYGRMSWDSVSPTITSGCHNPSKGRFLHPSRNRNITLREAALLQGFPKDYRFDISHGKEAIALMIGNALPPPFIAAHANALREGIVAIKKLIL</sequence>
<dbReference type="REBASE" id="300770">
    <property type="entry name" value="M.Xba196ORF2650P"/>
</dbReference>
<dbReference type="PROSITE" id="PS00094">
    <property type="entry name" value="C5_MTASE_1"/>
    <property type="match status" value="1"/>
</dbReference>
<dbReference type="InterPro" id="IPR018117">
    <property type="entry name" value="C5_DNA_meth_AS"/>
</dbReference>
<dbReference type="Gene3D" id="3.40.50.150">
    <property type="entry name" value="Vaccinia Virus protein VP39"/>
    <property type="match status" value="1"/>
</dbReference>
<comment type="similarity">
    <text evidence="6 7">Belongs to the class I-like SAM-binding methyltransferase superfamily. C5-methyltransferase family.</text>
</comment>
<dbReference type="Pfam" id="PF00145">
    <property type="entry name" value="DNA_methylase"/>
    <property type="match status" value="1"/>
</dbReference>